<evidence type="ECO:0000313" key="1">
    <source>
        <dbReference type="EMBL" id="XAT63925.1"/>
    </source>
</evidence>
<reference evidence="1 2" key="1">
    <citation type="submission" date="2021-11" db="EMBL/GenBank/DDBJ databases">
        <title>Whole genome of Geoglobus acetivorans.</title>
        <authorList>
            <person name="Liu D."/>
        </authorList>
    </citation>
    <scope>NUCLEOTIDE SEQUENCE [LARGE SCALE GENOMIC DNA]</scope>
    <source>
        <strain evidence="1 2">SBH6</strain>
    </source>
</reference>
<dbReference type="EMBL" id="CP087714">
    <property type="protein sequence ID" value="XAT63925.1"/>
    <property type="molecule type" value="Genomic_DNA"/>
</dbReference>
<dbReference type="GeneID" id="90448167"/>
<protein>
    <recommendedName>
        <fullName evidence="3">Delta-aminolevulinic acid dehydratase</fullName>
    </recommendedName>
</protein>
<organism evidence="1 2">
    <name type="scientific">Geoglobus acetivorans</name>
    <dbReference type="NCBI Taxonomy" id="565033"/>
    <lineage>
        <taxon>Archaea</taxon>
        <taxon>Methanobacteriati</taxon>
        <taxon>Methanobacteriota</taxon>
        <taxon>Archaeoglobi</taxon>
        <taxon>Archaeoglobales</taxon>
        <taxon>Archaeoglobaceae</taxon>
        <taxon>Geoglobus</taxon>
    </lineage>
</organism>
<dbReference type="InterPro" id="IPR012341">
    <property type="entry name" value="6hp_glycosidase-like_sf"/>
</dbReference>
<dbReference type="InterPro" id="IPR008930">
    <property type="entry name" value="Terpenoid_cyclase/PrenylTrfase"/>
</dbReference>
<gene>
    <name evidence="1" type="ORF">LPQ35_00745</name>
</gene>
<keyword evidence="2" id="KW-1185">Reference proteome</keyword>
<name>A0ABZ3H2Y1_GEOAI</name>
<dbReference type="RefSeq" id="WP_193808563.1">
    <property type="nucleotide sequence ID" value="NZ_CP087714.1"/>
</dbReference>
<evidence type="ECO:0008006" key="3">
    <source>
        <dbReference type="Google" id="ProtNLM"/>
    </source>
</evidence>
<sequence>MPESWIVRVLAIQFNLYSPVNFRPVLGIGKDITNKSLLLFSRAYSYLFAVTKEDAYKVESEKLLRLVEGKRLKNSIGAEKDVFLCSSYYFKYIAPKHLLSPEIPDIICITEFIKSAVAAYEVLGRKQYLLMAKKGIKGLVKALLCEKEQGTYFKYTPFEENRIVFDVSGLALEAMSGVLRHSYNPELVSIGNKVVKLLVDYQRGDGAWPFSYDLEKRSYYWQLDYHQGFIIDGLLAFYPYVDGELKKSCMVAIRKGVEFFQEKQLCPEGYFYYRYPLKYPINIHNQAQGIITFANLYRFFRDAEYLRMAEKILKWTIDNMRDPSGYFYSHKWPGFVNKIPYMRWAQAWIMLAMSYYLYTTHQDKLH</sequence>
<evidence type="ECO:0000313" key="2">
    <source>
        <dbReference type="Proteomes" id="UP001492541"/>
    </source>
</evidence>
<dbReference type="Proteomes" id="UP001492541">
    <property type="component" value="Chromosome"/>
</dbReference>
<dbReference type="SUPFAM" id="SSF48239">
    <property type="entry name" value="Terpenoid cyclases/Protein prenyltransferases"/>
    <property type="match status" value="1"/>
</dbReference>
<dbReference type="Gene3D" id="1.50.10.10">
    <property type="match status" value="1"/>
</dbReference>
<accession>A0ABZ3H2Y1</accession>
<proteinExistence type="predicted"/>